<organism evidence="1 2">
    <name type="scientific">Lacipirellula parvula</name>
    <dbReference type="NCBI Taxonomy" id="2650471"/>
    <lineage>
        <taxon>Bacteria</taxon>
        <taxon>Pseudomonadati</taxon>
        <taxon>Planctomycetota</taxon>
        <taxon>Planctomycetia</taxon>
        <taxon>Pirellulales</taxon>
        <taxon>Lacipirellulaceae</taxon>
        <taxon>Lacipirellula</taxon>
    </lineage>
</organism>
<proteinExistence type="predicted"/>
<dbReference type="KEGG" id="lpav:PLANPX_3246"/>
<name>A0A5K7XA99_9BACT</name>
<keyword evidence="2" id="KW-1185">Reference proteome</keyword>
<dbReference type="AlphaFoldDB" id="A0A5K7XA99"/>
<gene>
    <name evidence="1" type="ORF">PLANPX_3246</name>
</gene>
<dbReference type="RefSeq" id="WP_152099371.1">
    <property type="nucleotide sequence ID" value="NZ_AP021861.1"/>
</dbReference>
<evidence type="ECO:0000313" key="2">
    <source>
        <dbReference type="Proteomes" id="UP000326837"/>
    </source>
</evidence>
<protein>
    <submittedName>
        <fullName evidence="1">Uncharacterized protein</fullName>
    </submittedName>
</protein>
<dbReference type="EMBL" id="AP021861">
    <property type="protein sequence ID" value="BBO33634.1"/>
    <property type="molecule type" value="Genomic_DNA"/>
</dbReference>
<accession>A0A5K7XA99</accession>
<sequence length="107" mass="12032">MPRPRFTLRLALALVAIAAFPLWQLSIVRQRREAMSSGPAFIAAIESPNLLGKASPSVNTFRELLGDKPIRYVYIPLEGDWKTKKAMVQRLFPEAEVFEGLPEPEIP</sequence>
<dbReference type="Proteomes" id="UP000326837">
    <property type="component" value="Chromosome"/>
</dbReference>
<reference evidence="2" key="1">
    <citation type="submission" date="2019-10" db="EMBL/GenBank/DDBJ databases">
        <title>Lacipirellula parvula gen. nov., sp. nov., representing a lineage of planctomycetes widespread in freshwater anoxic habitats, and description of the family Lacipirellulaceae.</title>
        <authorList>
            <person name="Dedysh S.N."/>
            <person name="Kulichevskaya I.S."/>
            <person name="Beletsky A.V."/>
            <person name="Rakitin A.L."/>
            <person name="Mardanov A.V."/>
            <person name="Ivanova A.A."/>
            <person name="Saltykova V.X."/>
            <person name="Rijpstra W.I.C."/>
            <person name="Sinninghe Damste J.S."/>
            <person name="Ravin N.V."/>
        </authorList>
    </citation>
    <scope>NUCLEOTIDE SEQUENCE [LARGE SCALE GENOMIC DNA]</scope>
    <source>
        <strain evidence="2">PX69</strain>
    </source>
</reference>
<evidence type="ECO:0000313" key="1">
    <source>
        <dbReference type="EMBL" id="BBO33634.1"/>
    </source>
</evidence>